<dbReference type="SUPFAM" id="SSF48371">
    <property type="entry name" value="ARM repeat"/>
    <property type="match status" value="2"/>
</dbReference>
<protein>
    <submittedName>
        <fullName evidence="10">ARM repeat-containing protein</fullName>
    </submittedName>
</protein>
<dbReference type="Pfam" id="PF03810">
    <property type="entry name" value="IBN_N"/>
    <property type="match status" value="1"/>
</dbReference>
<dbReference type="EMBL" id="KQ965745">
    <property type="protein sequence ID" value="KXS17792.1"/>
    <property type="molecule type" value="Genomic_DNA"/>
</dbReference>
<evidence type="ECO:0000256" key="3">
    <source>
        <dbReference type="ARBA" id="ARBA00022448"/>
    </source>
</evidence>
<dbReference type="GO" id="GO:0006607">
    <property type="term" value="P:NLS-bearing protein import into nucleus"/>
    <property type="evidence" value="ECO:0007669"/>
    <property type="project" value="EnsemblFungi"/>
</dbReference>
<dbReference type="GO" id="GO:0005737">
    <property type="term" value="C:cytoplasm"/>
    <property type="evidence" value="ECO:0007669"/>
    <property type="project" value="UniProtKB-SubCell"/>
</dbReference>
<keyword evidence="5" id="KW-0677">Repeat</keyword>
<feature type="domain" description="Importin N-terminal" evidence="9">
    <location>
        <begin position="26"/>
        <end position="93"/>
    </location>
</feature>
<organism evidence="10 11">
    <name type="scientific">Gonapodya prolifera (strain JEL478)</name>
    <name type="common">Monoblepharis prolifera</name>
    <dbReference type="NCBI Taxonomy" id="1344416"/>
    <lineage>
        <taxon>Eukaryota</taxon>
        <taxon>Fungi</taxon>
        <taxon>Fungi incertae sedis</taxon>
        <taxon>Chytridiomycota</taxon>
        <taxon>Chytridiomycota incertae sedis</taxon>
        <taxon>Monoblepharidomycetes</taxon>
        <taxon>Monoblepharidales</taxon>
        <taxon>Gonapodyaceae</taxon>
        <taxon>Gonapodya</taxon>
    </lineage>
</organism>
<evidence type="ECO:0000313" key="11">
    <source>
        <dbReference type="Proteomes" id="UP000070544"/>
    </source>
</evidence>
<dbReference type="InterPro" id="IPR057672">
    <property type="entry name" value="TPR_IPO4/5"/>
</dbReference>
<keyword evidence="6" id="KW-0653">Protein transport</keyword>
<dbReference type="OMA" id="ANACGCV"/>
<dbReference type="InterPro" id="IPR021133">
    <property type="entry name" value="HEAT_type_2"/>
</dbReference>
<dbReference type="InterPro" id="IPR034085">
    <property type="entry name" value="TOG"/>
</dbReference>
<dbReference type="OrthoDB" id="7862313at2759"/>
<dbReference type="SMART" id="SM00913">
    <property type="entry name" value="IBN_N"/>
    <property type="match status" value="1"/>
</dbReference>
<dbReference type="PROSITE" id="PS50077">
    <property type="entry name" value="HEAT_REPEAT"/>
    <property type="match status" value="3"/>
</dbReference>
<keyword evidence="4" id="KW-0963">Cytoplasm</keyword>
<dbReference type="GO" id="GO:0031267">
    <property type="term" value="F:small GTPase binding"/>
    <property type="evidence" value="ECO:0007669"/>
    <property type="project" value="InterPro"/>
</dbReference>
<sequence length="1042" mass="114918">MADYLLQLETLLKQVSSADTTKIRDATNTLKSDFFSRPECVPALTELASRSADPAIRQLAAVELRKHLAKQWPAVDPATQDGIRKHLLEHIVVEPNNLVRHALARAISAIAKLDLPDNKWPDLLPFLYQCCQSPNVAHREVGVYALYTLFETIADALQNEIKQMFVIFTHTINDPESKEVRVTTMQALGKVAEFVETDSTEDVKLFRDLIPPMVKVLQQCLEDGDEPSLKKGFEVLESLLLLDAPILSKHLGDLITFVCTVAGNTQYDDSLRLMPLNFLLLVIMYKKGKLQKLKLVQPMVAGILPIAAESDPDDADDDSPSRIALQIISQLATNLPPQQVFPVVMEQIGQYSQQPDPRFRKAAMMGFAVLVDGSADYMRAKVDELLPFIVRGLQDPEVLVRRAACIALGALAEELSEEVAVHHATLLPIVVSLADETNPDIQKQATNALDSMLEGMGDDIVQYLPQLMTKLVMILDTAPPEVKATVTGAIGSTAHAAGEAFRPYFDAVVPRLQAMMALRGVSPDGRPLEIEVSCRGVATDTIGAIADAVGKEAFAPYLEPFMKAAMEGLKMENHRLRECSYCFFATAAKLYEEEFSPFLAVVVAELLKSCKQTDTETEFADENGEIDLGDDDDEENGIVVNSHVAEEKEIAADALGELFVATQSHFMPYVEDSVNALIQLLDHYYPGVRRSAASSLFKFVSTFYKMSNPQPWVAGFPVQVPVHENVTNIAKLAMDRIVKMLEEEEDRMCVIQLGQDFAECLKIVGPILIDGFQEKLLAQILLILNRNHICQLDIDGEVNSAKDASPDEDEQAEYDALTISSASDMLGAMARATGPAFGQAMPTILPQIAKYYKPTRSSSDRSMAVGCMGEITDGLKNGVTPYAVAMLDLLVKALEDEEEDVRSNAIWATGLVLYNAESDLTQLYPLVLQKMQKLFDPESVTNQRDNACGALARMILKAPNAVPVDQALPILVGALPLKRDFEENEPVFQALFSLFRVNNSWVFQNVNQLLPVFQQVLAPPENQLKPPTRAELQELMKALGHA</sequence>
<dbReference type="InterPro" id="IPR011989">
    <property type="entry name" value="ARM-like"/>
</dbReference>
<name>A0A139ALZ5_GONPJ</name>
<dbReference type="Pfam" id="PF24714">
    <property type="entry name" value="TOR1L1_N"/>
    <property type="match status" value="1"/>
</dbReference>
<dbReference type="STRING" id="1344416.A0A139ALZ5"/>
<keyword evidence="11" id="KW-1185">Reference proteome</keyword>
<dbReference type="Proteomes" id="UP000070544">
    <property type="component" value="Unassembled WGS sequence"/>
</dbReference>
<feature type="repeat" description="HEAT" evidence="8">
    <location>
        <begin position="385"/>
        <end position="423"/>
    </location>
</feature>
<evidence type="ECO:0000256" key="5">
    <source>
        <dbReference type="ARBA" id="ARBA00022737"/>
    </source>
</evidence>
<dbReference type="SMART" id="SM01349">
    <property type="entry name" value="TOG"/>
    <property type="match status" value="1"/>
</dbReference>
<keyword evidence="7" id="KW-0539">Nucleus</keyword>
<dbReference type="GO" id="GO:0034399">
    <property type="term" value="C:nuclear periphery"/>
    <property type="evidence" value="ECO:0007669"/>
    <property type="project" value="EnsemblFungi"/>
</dbReference>
<accession>A0A139ALZ5</accession>
<reference evidence="10 11" key="1">
    <citation type="journal article" date="2015" name="Genome Biol. Evol.">
        <title>Phylogenomic analyses indicate that early fungi evolved digesting cell walls of algal ancestors of land plants.</title>
        <authorList>
            <person name="Chang Y."/>
            <person name="Wang S."/>
            <person name="Sekimoto S."/>
            <person name="Aerts A.L."/>
            <person name="Choi C."/>
            <person name="Clum A."/>
            <person name="LaButti K.M."/>
            <person name="Lindquist E.A."/>
            <person name="Yee Ngan C."/>
            <person name="Ohm R.A."/>
            <person name="Salamov A.A."/>
            <person name="Grigoriev I.V."/>
            <person name="Spatafora J.W."/>
            <person name="Berbee M.L."/>
        </authorList>
    </citation>
    <scope>NUCLEOTIDE SEQUENCE [LARGE SCALE GENOMIC DNA]</scope>
    <source>
        <strain evidence="10 11">JEL478</strain>
    </source>
</reference>
<proteinExistence type="predicted"/>
<evidence type="ECO:0000259" key="9">
    <source>
        <dbReference type="PROSITE" id="PS50166"/>
    </source>
</evidence>
<comment type="subcellular location">
    <subcellularLocation>
        <location evidence="2">Cytoplasm</location>
    </subcellularLocation>
    <subcellularLocation>
        <location evidence="1">Nucleus</location>
    </subcellularLocation>
</comment>
<dbReference type="AlphaFoldDB" id="A0A139ALZ5"/>
<gene>
    <name evidence="10" type="ORF">M427DRAFT_133277</name>
</gene>
<dbReference type="GO" id="GO:0008139">
    <property type="term" value="F:nuclear localization sequence binding"/>
    <property type="evidence" value="ECO:0007669"/>
    <property type="project" value="EnsemblFungi"/>
</dbReference>
<dbReference type="PANTHER" id="PTHR10527">
    <property type="entry name" value="IMPORTIN BETA"/>
    <property type="match status" value="1"/>
</dbReference>
<dbReference type="InterPro" id="IPR001494">
    <property type="entry name" value="Importin-beta_N"/>
</dbReference>
<dbReference type="InterPro" id="IPR016024">
    <property type="entry name" value="ARM-type_fold"/>
</dbReference>
<dbReference type="InterPro" id="IPR040122">
    <property type="entry name" value="Importin_beta"/>
</dbReference>
<evidence type="ECO:0000256" key="4">
    <source>
        <dbReference type="ARBA" id="ARBA00022490"/>
    </source>
</evidence>
<feature type="repeat" description="HEAT" evidence="8">
    <location>
        <begin position="426"/>
        <end position="464"/>
    </location>
</feature>
<dbReference type="Pfam" id="PF25780">
    <property type="entry name" value="TPR_IPO5"/>
    <property type="match status" value="1"/>
</dbReference>
<dbReference type="PROSITE" id="PS50166">
    <property type="entry name" value="IMPORTIN_B_NT"/>
    <property type="match status" value="1"/>
</dbReference>
<dbReference type="GO" id="GO:0061608">
    <property type="term" value="F:nuclear import signal receptor activity"/>
    <property type="evidence" value="ECO:0007669"/>
    <property type="project" value="EnsemblFungi"/>
</dbReference>
<evidence type="ECO:0000256" key="8">
    <source>
        <dbReference type="PROSITE-ProRule" id="PRU00103"/>
    </source>
</evidence>
<dbReference type="InterPro" id="IPR057600">
    <property type="entry name" value="TORTIFOLIA1/SINE1-2_N"/>
</dbReference>
<evidence type="ECO:0000313" key="10">
    <source>
        <dbReference type="EMBL" id="KXS17792.1"/>
    </source>
</evidence>
<feature type="repeat" description="HEAT" evidence="8">
    <location>
        <begin position="164"/>
        <end position="202"/>
    </location>
</feature>
<evidence type="ECO:0000256" key="2">
    <source>
        <dbReference type="ARBA" id="ARBA00004496"/>
    </source>
</evidence>
<evidence type="ECO:0000256" key="1">
    <source>
        <dbReference type="ARBA" id="ARBA00004123"/>
    </source>
</evidence>
<dbReference type="GO" id="GO:2000220">
    <property type="term" value="P:regulation of pseudohyphal growth"/>
    <property type="evidence" value="ECO:0007669"/>
    <property type="project" value="EnsemblFungi"/>
</dbReference>
<dbReference type="Gene3D" id="1.25.10.10">
    <property type="entry name" value="Leucine-rich Repeat Variant"/>
    <property type="match status" value="1"/>
</dbReference>
<evidence type="ECO:0000256" key="6">
    <source>
        <dbReference type="ARBA" id="ARBA00022927"/>
    </source>
</evidence>
<keyword evidence="3" id="KW-0813">Transport</keyword>
<evidence type="ECO:0000256" key="7">
    <source>
        <dbReference type="ARBA" id="ARBA00023242"/>
    </source>
</evidence>